<gene>
    <name evidence="1" type="ORF">HDA39_008322</name>
</gene>
<name>A0A7W9JHH7_9ACTN</name>
<dbReference type="EMBL" id="JACHMY010000001">
    <property type="protein sequence ID" value="MBB5841588.1"/>
    <property type="molecule type" value="Genomic_DNA"/>
</dbReference>
<accession>A0A7W9JHH7</accession>
<organism evidence="1 2">
    <name type="scientific">Kribbella italica</name>
    <dbReference type="NCBI Taxonomy" id="1540520"/>
    <lineage>
        <taxon>Bacteria</taxon>
        <taxon>Bacillati</taxon>
        <taxon>Actinomycetota</taxon>
        <taxon>Actinomycetes</taxon>
        <taxon>Propionibacteriales</taxon>
        <taxon>Kribbellaceae</taxon>
        <taxon>Kribbella</taxon>
    </lineage>
</organism>
<evidence type="ECO:0000313" key="1">
    <source>
        <dbReference type="EMBL" id="MBB5841588.1"/>
    </source>
</evidence>
<keyword evidence="2" id="KW-1185">Reference proteome</keyword>
<evidence type="ECO:0000313" key="2">
    <source>
        <dbReference type="Proteomes" id="UP000549971"/>
    </source>
</evidence>
<proteinExistence type="predicted"/>
<sequence length="52" mass="5374">MKCAATAPSNTAAQPNSNWVFPGYHPGQHISSENASNGCSAPALPAWELCTS</sequence>
<dbReference type="RefSeq" id="WP_184805148.1">
    <property type="nucleotide sequence ID" value="NZ_JACHMY010000001.1"/>
</dbReference>
<comment type="caution">
    <text evidence="1">The sequence shown here is derived from an EMBL/GenBank/DDBJ whole genome shotgun (WGS) entry which is preliminary data.</text>
</comment>
<reference evidence="1 2" key="1">
    <citation type="submission" date="2020-08" db="EMBL/GenBank/DDBJ databases">
        <title>Sequencing the genomes of 1000 actinobacteria strains.</title>
        <authorList>
            <person name="Klenk H.-P."/>
        </authorList>
    </citation>
    <scope>NUCLEOTIDE SEQUENCE [LARGE SCALE GENOMIC DNA]</scope>
    <source>
        <strain evidence="1 2">DSM 28967</strain>
    </source>
</reference>
<dbReference type="Proteomes" id="UP000549971">
    <property type="component" value="Unassembled WGS sequence"/>
</dbReference>
<protein>
    <submittedName>
        <fullName evidence="1">Uncharacterized protein</fullName>
    </submittedName>
</protein>
<dbReference type="AlphaFoldDB" id="A0A7W9JHH7"/>